<name>A0A7T8IRQ5_9GAMM</name>
<dbReference type="Gene3D" id="3.90.1340.10">
    <property type="entry name" value="Phage tail collar domain"/>
    <property type="match status" value="1"/>
</dbReference>
<reference evidence="3" key="1">
    <citation type="submission" date="2018-09" db="EMBL/GenBank/DDBJ databases">
        <title>Genome sequencing and analysis.</title>
        <authorList>
            <person name="Huang Y.-T."/>
        </authorList>
    </citation>
    <scope>NUCLEOTIDE SEQUENCE</scope>
    <source>
        <strain evidence="3">HIDE</strain>
    </source>
</reference>
<accession>A0A7T8IRQ5</accession>
<dbReference type="SUPFAM" id="SSF88874">
    <property type="entry name" value="Receptor-binding domain of short tail fibre protein gp12"/>
    <property type="match status" value="1"/>
</dbReference>
<dbReference type="InterPro" id="IPR037053">
    <property type="entry name" value="Phage_tail_collar_dom_sf"/>
</dbReference>
<feature type="compositionally biased region" description="Polar residues" evidence="1">
    <location>
        <begin position="145"/>
        <end position="154"/>
    </location>
</feature>
<evidence type="ECO:0000256" key="1">
    <source>
        <dbReference type="SAM" id="MobiDB-lite"/>
    </source>
</evidence>
<protein>
    <submittedName>
        <fullName evidence="3">Phage tail protein</fullName>
    </submittedName>
</protein>
<evidence type="ECO:0000259" key="2">
    <source>
        <dbReference type="Pfam" id="PF07484"/>
    </source>
</evidence>
<feature type="domain" description="Phage tail collar" evidence="2">
    <location>
        <begin position="7"/>
        <end position="63"/>
    </location>
</feature>
<dbReference type="AlphaFoldDB" id="A0A7T8IRQ5"/>
<proteinExistence type="predicted"/>
<dbReference type="RefSeq" id="WP_025890130.1">
    <property type="nucleotide sequence ID" value="NZ_CP032664.1"/>
</dbReference>
<dbReference type="Pfam" id="PF07484">
    <property type="entry name" value="Collar"/>
    <property type="match status" value="1"/>
</dbReference>
<dbReference type="InterPro" id="IPR011083">
    <property type="entry name" value="Phage_tail_collar_dom"/>
</dbReference>
<feature type="region of interest" description="Disordered" evidence="1">
    <location>
        <begin position="145"/>
        <end position="169"/>
    </location>
</feature>
<dbReference type="EMBL" id="CP032664">
    <property type="protein sequence ID" value="QQO85643.1"/>
    <property type="molecule type" value="Genomic_DNA"/>
</dbReference>
<evidence type="ECO:0000313" key="3">
    <source>
        <dbReference type="EMBL" id="QQO85643.1"/>
    </source>
</evidence>
<gene>
    <name evidence="3" type="ORF">D7032_21645</name>
</gene>
<sequence length="193" mass="19978">MADNFIGEIRMVGFNYAPPGWALCAGQTISIASNTALFSLLGTMYGGDGVSTFKLPDLRGRVPVSFGQSPGTSLYNQGQMLGTEGTNLTTAQLPAHNHAIDSNQINASVSPLASTGSGTTDEPGPNTVPAKIASGLNALEAYSTTADTSMQPSPVSLDGNTNTTGNSDTVDLRQPLTVVNFIIALQGIYPPRT</sequence>
<organism evidence="3">
    <name type="scientific">Shewanella algae</name>
    <dbReference type="NCBI Taxonomy" id="38313"/>
    <lineage>
        <taxon>Bacteria</taxon>
        <taxon>Pseudomonadati</taxon>
        <taxon>Pseudomonadota</taxon>
        <taxon>Gammaproteobacteria</taxon>
        <taxon>Alteromonadales</taxon>
        <taxon>Shewanellaceae</taxon>
        <taxon>Shewanella</taxon>
    </lineage>
</organism>